<comment type="caution">
    <text evidence="13">The sequence shown here is derived from an EMBL/GenBank/DDBJ whole genome shotgun (WGS) entry which is preliminary data.</text>
</comment>
<dbReference type="EMBL" id="BSNJ01000003">
    <property type="protein sequence ID" value="GLQ20799.1"/>
    <property type="molecule type" value="Genomic_DNA"/>
</dbReference>
<gene>
    <name evidence="13" type="primary">dnaJ_2</name>
    <name evidence="9" type="synonym">dnaJ</name>
    <name evidence="13" type="ORF">GCM10007854_17540</name>
</gene>
<reference evidence="13" key="1">
    <citation type="journal article" date="2014" name="Int. J. Syst. Evol. Microbiol.">
        <title>Complete genome of a new Firmicutes species belonging to the dominant human colonic microbiota ('Ruminococcus bicirculans') reveals two chromosomes and a selective capacity to utilize plant glucans.</title>
        <authorList>
            <consortium name="NISC Comparative Sequencing Program"/>
            <person name="Wegmann U."/>
            <person name="Louis P."/>
            <person name="Goesmann A."/>
            <person name="Henrissat B."/>
            <person name="Duncan S.H."/>
            <person name="Flint H.J."/>
        </authorList>
    </citation>
    <scope>NUCLEOTIDE SEQUENCE</scope>
    <source>
        <strain evidence="13">NBRC 108216</strain>
    </source>
</reference>
<evidence type="ECO:0000313" key="14">
    <source>
        <dbReference type="Proteomes" id="UP001161390"/>
    </source>
</evidence>
<feature type="binding site" evidence="9">
    <location>
        <position position="154"/>
    </location>
    <ligand>
        <name>Zn(2+)</name>
        <dbReference type="ChEBI" id="CHEBI:29105"/>
        <label>1</label>
    </ligand>
</feature>
<keyword evidence="14" id="KW-1185">Reference proteome</keyword>
<dbReference type="SMART" id="SM00271">
    <property type="entry name" value="DnaJ"/>
    <property type="match status" value="1"/>
</dbReference>
<dbReference type="SUPFAM" id="SSF49493">
    <property type="entry name" value="HSP40/DnaJ peptide-binding domain"/>
    <property type="match status" value="2"/>
</dbReference>
<comment type="domain">
    <text evidence="9">The J domain is necessary and sufficient to stimulate DnaK ATPase activity. Zinc center 1 plays an important role in the autonomous, DnaK-independent chaperone activity of DnaJ. Zinc center 2 is essential for interaction with DnaK and for DnaJ activity.</text>
</comment>
<dbReference type="InterPro" id="IPR008971">
    <property type="entry name" value="HSP40/DnaJ_pept-bd"/>
</dbReference>
<feature type="binding site" evidence="9">
    <location>
        <position position="151"/>
    </location>
    <ligand>
        <name>Zn(2+)</name>
        <dbReference type="ChEBI" id="CHEBI:29105"/>
        <label>1</label>
    </ligand>
</feature>
<comment type="similarity">
    <text evidence="9">Belongs to the DnaJ family.</text>
</comment>
<dbReference type="PANTHER" id="PTHR43096:SF48">
    <property type="entry name" value="CHAPERONE PROTEIN DNAJ"/>
    <property type="match status" value="1"/>
</dbReference>
<accession>A0ABQ5V0V1</accession>
<name>A0ABQ5V0V1_9PROT</name>
<comment type="function">
    <text evidence="9">Participates actively in the response to hyperosmotic and heat shock by preventing the aggregation of stress-denatured proteins and by disaggregating proteins, also in an autonomous, DnaK-independent fashion. Unfolded proteins bind initially to DnaJ; upon interaction with the DnaJ-bound protein, DnaK hydrolyzes its bound ATP, resulting in the formation of a stable complex. GrpE releases ADP from DnaK; ATP binding to DnaK triggers the release of the substrate protein, thus completing the reaction cycle. Several rounds of ATP-dependent interactions between DnaJ, DnaK and GrpE are required for fully efficient folding. Also involved, together with DnaK and GrpE, in the DNA replication of plasmids through activation of initiation proteins.</text>
</comment>
<dbReference type="InterPro" id="IPR001623">
    <property type="entry name" value="DnaJ_domain"/>
</dbReference>
<dbReference type="CDD" id="cd10747">
    <property type="entry name" value="DnaJ_C"/>
    <property type="match status" value="1"/>
</dbReference>
<feature type="repeat" description="CXXCXGXG motif" evidence="9">
    <location>
        <begin position="204"/>
        <end position="211"/>
    </location>
</feature>
<keyword evidence="8 9" id="KW-0143">Chaperone</keyword>
<dbReference type="RefSeq" id="WP_284371680.1">
    <property type="nucleotide sequence ID" value="NZ_BSNJ01000003.1"/>
</dbReference>
<dbReference type="Gene3D" id="2.60.260.20">
    <property type="entry name" value="Urease metallochaperone UreE, N-terminal domain"/>
    <property type="match status" value="2"/>
</dbReference>
<feature type="domain" description="CR-type" evidence="12">
    <location>
        <begin position="138"/>
        <end position="216"/>
    </location>
</feature>
<evidence type="ECO:0000256" key="6">
    <source>
        <dbReference type="ARBA" id="ARBA00022833"/>
    </source>
</evidence>
<dbReference type="PROSITE" id="PS50076">
    <property type="entry name" value="DNAJ_2"/>
    <property type="match status" value="1"/>
</dbReference>
<dbReference type="SUPFAM" id="SSF46565">
    <property type="entry name" value="Chaperone J-domain"/>
    <property type="match status" value="1"/>
</dbReference>
<reference evidence="13" key="2">
    <citation type="submission" date="2023-01" db="EMBL/GenBank/DDBJ databases">
        <title>Draft genome sequence of Algimonas porphyrae strain NBRC 108216.</title>
        <authorList>
            <person name="Sun Q."/>
            <person name="Mori K."/>
        </authorList>
    </citation>
    <scope>NUCLEOTIDE SEQUENCE</scope>
    <source>
        <strain evidence="13">NBRC 108216</strain>
    </source>
</reference>
<evidence type="ECO:0000256" key="10">
    <source>
        <dbReference type="PROSITE-ProRule" id="PRU00546"/>
    </source>
</evidence>
<dbReference type="InterPro" id="IPR001305">
    <property type="entry name" value="HSP_DnaJ_Cys-rich_dom"/>
</dbReference>
<dbReference type="Pfam" id="PF00226">
    <property type="entry name" value="DnaJ"/>
    <property type="match status" value="1"/>
</dbReference>
<feature type="binding site" evidence="9">
    <location>
        <position position="204"/>
    </location>
    <ligand>
        <name>Zn(2+)</name>
        <dbReference type="ChEBI" id="CHEBI:29105"/>
        <label>1</label>
    </ligand>
</feature>
<keyword evidence="1 9" id="KW-0963">Cytoplasm</keyword>
<dbReference type="NCBIfam" id="NF008035">
    <property type="entry name" value="PRK10767.1"/>
    <property type="match status" value="1"/>
</dbReference>
<dbReference type="InterPro" id="IPR002939">
    <property type="entry name" value="DnaJ_C"/>
</dbReference>
<comment type="subcellular location">
    <subcellularLocation>
        <location evidence="9">Cytoplasm</location>
    </subcellularLocation>
</comment>
<evidence type="ECO:0000256" key="9">
    <source>
        <dbReference type="HAMAP-Rule" id="MF_01152"/>
    </source>
</evidence>
<dbReference type="CDD" id="cd06257">
    <property type="entry name" value="DnaJ"/>
    <property type="match status" value="1"/>
</dbReference>
<evidence type="ECO:0000256" key="2">
    <source>
        <dbReference type="ARBA" id="ARBA00022705"/>
    </source>
</evidence>
<comment type="subunit">
    <text evidence="9">Homodimer.</text>
</comment>
<feature type="binding site" evidence="9">
    <location>
        <position position="171"/>
    </location>
    <ligand>
        <name>Zn(2+)</name>
        <dbReference type="ChEBI" id="CHEBI:29105"/>
        <label>2</label>
    </ligand>
</feature>
<feature type="zinc finger region" description="CR-type" evidence="10">
    <location>
        <begin position="138"/>
        <end position="216"/>
    </location>
</feature>
<dbReference type="Pfam" id="PF01556">
    <property type="entry name" value="DnaJ_C"/>
    <property type="match status" value="1"/>
</dbReference>
<dbReference type="Proteomes" id="UP001161390">
    <property type="component" value="Unassembled WGS sequence"/>
</dbReference>
<dbReference type="InterPro" id="IPR012724">
    <property type="entry name" value="DnaJ"/>
</dbReference>
<keyword evidence="6 9" id="KW-0862">Zinc</keyword>
<dbReference type="HAMAP" id="MF_01152">
    <property type="entry name" value="DnaJ"/>
    <property type="match status" value="1"/>
</dbReference>
<evidence type="ECO:0000256" key="1">
    <source>
        <dbReference type="ARBA" id="ARBA00022490"/>
    </source>
</evidence>
<dbReference type="PRINTS" id="PR00625">
    <property type="entry name" value="JDOMAIN"/>
</dbReference>
<feature type="binding site" evidence="9">
    <location>
        <position position="168"/>
    </location>
    <ligand>
        <name>Zn(2+)</name>
        <dbReference type="ChEBI" id="CHEBI:29105"/>
        <label>2</label>
    </ligand>
</feature>
<dbReference type="Gene3D" id="2.10.230.10">
    <property type="entry name" value="Heat shock protein DnaJ, cysteine-rich domain"/>
    <property type="match status" value="1"/>
</dbReference>
<dbReference type="PANTHER" id="PTHR43096">
    <property type="entry name" value="DNAJ HOMOLOG 1, MITOCHONDRIAL-RELATED"/>
    <property type="match status" value="1"/>
</dbReference>
<evidence type="ECO:0000256" key="5">
    <source>
        <dbReference type="ARBA" id="ARBA00022771"/>
    </source>
</evidence>
<keyword evidence="7 9" id="KW-0346">Stress response</keyword>
<feature type="binding site" evidence="9">
    <location>
        <position position="193"/>
    </location>
    <ligand>
        <name>Zn(2+)</name>
        <dbReference type="ChEBI" id="CHEBI:29105"/>
        <label>2</label>
    </ligand>
</feature>
<dbReference type="Pfam" id="PF00684">
    <property type="entry name" value="DnaJ_CXXCXGXG"/>
    <property type="match status" value="1"/>
</dbReference>
<dbReference type="CDD" id="cd10719">
    <property type="entry name" value="DnaJ_zf"/>
    <property type="match status" value="1"/>
</dbReference>
<feature type="domain" description="J" evidence="11">
    <location>
        <begin position="5"/>
        <end position="70"/>
    </location>
</feature>
<dbReference type="PROSITE" id="PS51188">
    <property type="entry name" value="ZF_CR"/>
    <property type="match status" value="1"/>
</dbReference>
<comment type="cofactor">
    <cofactor evidence="9">
        <name>Zn(2+)</name>
        <dbReference type="ChEBI" id="CHEBI:29105"/>
    </cofactor>
    <text evidence="9">Binds 2 Zn(2+) ions per monomer.</text>
</comment>
<evidence type="ECO:0000256" key="3">
    <source>
        <dbReference type="ARBA" id="ARBA00022723"/>
    </source>
</evidence>
<organism evidence="13 14">
    <name type="scientific">Algimonas porphyrae</name>
    <dbReference type="NCBI Taxonomy" id="1128113"/>
    <lineage>
        <taxon>Bacteria</taxon>
        <taxon>Pseudomonadati</taxon>
        <taxon>Pseudomonadota</taxon>
        <taxon>Alphaproteobacteria</taxon>
        <taxon>Maricaulales</taxon>
        <taxon>Robiginitomaculaceae</taxon>
        <taxon>Algimonas</taxon>
    </lineage>
</organism>
<feature type="repeat" description="CXXCXGXG motif" evidence="9">
    <location>
        <begin position="168"/>
        <end position="175"/>
    </location>
</feature>
<keyword evidence="3 9" id="KW-0479">Metal-binding</keyword>
<proteinExistence type="inferred from homology"/>
<keyword evidence="2 9" id="KW-0235">DNA replication</keyword>
<feature type="binding site" evidence="9">
    <location>
        <position position="207"/>
    </location>
    <ligand>
        <name>Zn(2+)</name>
        <dbReference type="ChEBI" id="CHEBI:29105"/>
        <label>1</label>
    </ligand>
</feature>
<feature type="repeat" description="CXXCXGXG motif" evidence="9">
    <location>
        <begin position="151"/>
        <end position="158"/>
    </location>
</feature>
<dbReference type="NCBIfam" id="TIGR02349">
    <property type="entry name" value="DnaJ_bact"/>
    <property type="match status" value="1"/>
</dbReference>
<sequence>MSKRDYYDVLGVAKTADAKQLKSAFRKKAMECHPDRHPDDPEAEARFKELNEAYGILSDEQKRAAYDRMGHAAFEQGGMGGGGFQDFGDIFSQIFGQGGAGGFADMFGGRGGRRAQSVARGNDLRYEMEITLEEAFRGKDIEIEVPIAEDCGRCDGMGAEPGASVETCSTCSGAGRVRTQQGMFTMERPCPTCGGQGEYVSDPCRECDGQGQVRQPTELDVSIPAGVEDGTRIRLSGQGDQAPKRGATNRQRGDLYLFVSVKPHDMFEREGANLFMRAPVPMTVAALGGELELPTIDGGRTKIKVEEGSQGGKRLRLRGKGMSVLRSQARGDMYVELAVETPAQLTGRQRELLEEFAELSGDEVSPESKGFFDKAKRFWDELVD</sequence>
<feature type="repeat" description="CXXCXGXG motif" evidence="9">
    <location>
        <begin position="190"/>
        <end position="197"/>
    </location>
</feature>
<dbReference type="InterPro" id="IPR036869">
    <property type="entry name" value="J_dom_sf"/>
</dbReference>
<dbReference type="InterPro" id="IPR036410">
    <property type="entry name" value="HSP_DnaJ_Cys-rich_dom_sf"/>
</dbReference>
<evidence type="ECO:0000259" key="11">
    <source>
        <dbReference type="PROSITE" id="PS50076"/>
    </source>
</evidence>
<evidence type="ECO:0000313" key="13">
    <source>
        <dbReference type="EMBL" id="GLQ20799.1"/>
    </source>
</evidence>
<protein>
    <recommendedName>
        <fullName evidence="9">Chaperone protein DnaJ</fullName>
    </recommendedName>
</protein>
<evidence type="ECO:0000256" key="4">
    <source>
        <dbReference type="ARBA" id="ARBA00022737"/>
    </source>
</evidence>
<feature type="binding site" evidence="9">
    <location>
        <position position="190"/>
    </location>
    <ligand>
        <name>Zn(2+)</name>
        <dbReference type="ChEBI" id="CHEBI:29105"/>
        <label>2</label>
    </ligand>
</feature>
<dbReference type="SUPFAM" id="SSF57938">
    <property type="entry name" value="DnaJ/Hsp40 cysteine-rich domain"/>
    <property type="match status" value="1"/>
</dbReference>
<dbReference type="Gene3D" id="1.10.287.110">
    <property type="entry name" value="DnaJ domain"/>
    <property type="match status" value="1"/>
</dbReference>
<keyword evidence="4 9" id="KW-0677">Repeat</keyword>
<evidence type="ECO:0000256" key="8">
    <source>
        <dbReference type="ARBA" id="ARBA00023186"/>
    </source>
</evidence>
<evidence type="ECO:0000259" key="12">
    <source>
        <dbReference type="PROSITE" id="PS51188"/>
    </source>
</evidence>
<evidence type="ECO:0000256" key="7">
    <source>
        <dbReference type="ARBA" id="ARBA00023016"/>
    </source>
</evidence>
<keyword evidence="5 9" id="KW-0863">Zinc-finger</keyword>